<sequence>MKALKYRLANANDVKTLVVLINQAYRTNTGRSWTNEQHIVTGDRINAQQLKQTLAQENFCLFIAEMVEDLESVLVSCIGLTFLQNSVEIGTFCVASAWQNQGIGKQMLAHAERKALEIFPAFQQYEMYVLHVRTELIQYYERCGYSKTACVESYPIGANVGQPLIDLQLQQMSKPVLKLG</sequence>
<dbReference type="RefSeq" id="WP_092819694.1">
    <property type="nucleotide sequence ID" value="NZ_BAABKJ010000002.1"/>
</dbReference>
<reference evidence="3" key="1">
    <citation type="submission" date="2016-09" db="EMBL/GenBank/DDBJ databases">
        <authorList>
            <person name="Varghese N."/>
            <person name="Submissions S."/>
        </authorList>
    </citation>
    <scope>NUCLEOTIDE SEQUENCE [LARGE SCALE GENOMIC DNA]</scope>
    <source>
        <strain evidence="3">ANC 4667</strain>
    </source>
</reference>
<feature type="domain" description="N-acetyltransferase" evidence="1">
    <location>
        <begin position="4"/>
        <end position="166"/>
    </location>
</feature>
<dbReference type="GO" id="GO:0016747">
    <property type="term" value="F:acyltransferase activity, transferring groups other than amino-acyl groups"/>
    <property type="evidence" value="ECO:0007669"/>
    <property type="project" value="InterPro"/>
</dbReference>
<name>A0A1G6K839_9GAMM</name>
<dbReference type="STRING" id="1226327.SAMN05421732_104209"/>
<organism evidence="2 3">
    <name type="scientific">Acinetobacter kookii</name>
    <dbReference type="NCBI Taxonomy" id="1226327"/>
    <lineage>
        <taxon>Bacteria</taxon>
        <taxon>Pseudomonadati</taxon>
        <taxon>Pseudomonadota</taxon>
        <taxon>Gammaproteobacteria</taxon>
        <taxon>Moraxellales</taxon>
        <taxon>Moraxellaceae</taxon>
        <taxon>Acinetobacter</taxon>
    </lineage>
</organism>
<evidence type="ECO:0000259" key="1">
    <source>
        <dbReference type="PROSITE" id="PS51186"/>
    </source>
</evidence>
<dbReference type="InterPro" id="IPR000182">
    <property type="entry name" value="GNAT_dom"/>
</dbReference>
<dbReference type="InterPro" id="IPR016181">
    <property type="entry name" value="Acyl_CoA_acyltransferase"/>
</dbReference>
<dbReference type="Pfam" id="PF13508">
    <property type="entry name" value="Acetyltransf_7"/>
    <property type="match status" value="1"/>
</dbReference>
<keyword evidence="2" id="KW-0808">Transferase</keyword>
<dbReference type="Gene3D" id="3.40.630.30">
    <property type="match status" value="1"/>
</dbReference>
<dbReference type="OrthoDB" id="119501at2"/>
<dbReference type="SUPFAM" id="SSF55729">
    <property type="entry name" value="Acyl-CoA N-acyltransferases (Nat)"/>
    <property type="match status" value="1"/>
</dbReference>
<dbReference type="EMBL" id="FMYO01000004">
    <property type="protein sequence ID" value="SDC27219.1"/>
    <property type="molecule type" value="Genomic_DNA"/>
</dbReference>
<keyword evidence="3" id="KW-1185">Reference proteome</keyword>
<dbReference type="CDD" id="cd04301">
    <property type="entry name" value="NAT_SF"/>
    <property type="match status" value="1"/>
</dbReference>
<gene>
    <name evidence="2" type="ORF">SAMN05421732_104209</name>
</gene>
<accession>A0A1G6K839</accession>
<protein>
    <submittedName>
        <fullName evidence="2">Acetyltransferase (GNAT) domain-containing protein</fullName>
    </submittedName>
</protein>
<dbReference type="PROSITE" id="PS51186">
    <property type="entry name" value="GNAT"/>
    <property type="match status" value="1"/>
</dbReference>
<evidence type="ECO:0000313" key="3">
    <source>
        <dbReference type="Proteomes" id="UP000243468"/>
    </source>
</evidence>
<proteinExistence type="predicted"/>
<dbReference type="Proteomes" id="UP000243468">
    <property type="component" value="Unassembled WGS sequence"/>
</dbReference>
<dbReference type="AlphaFoldDB" id="A0A1G6K839"/>
<evidence type="ECO:0000313" key="2">
    <source>
        <dbReference type="EMBL" id="SDC27219.1"/>
    </source>
</evidence>